<keyword evidence="2 10" id="KW-0436">Ligase</keyword>
<evidence type="ECO:0000256" key="1">
    <source>
        <dbReference type="ARBA" id="ARBA00022490"/>
    </source>
</evidence>
<dbReference type="InterPro" id="IPR036615">
    <property type="entry name" value="Mur_ligase_C_dom_sf"/>
</dbReference>
<evidence type="ECO:0000256" key="4">
    <source>
        <dbReference type="ARBA" id="ARBA00022741"/>
    </source>
</evidence>
<evidence type="ECO:0000256" key="3">
    <source>
        <dbReference type="ARBA" id="ARBA00022618"/>
    </source>
</evidence>
<dbReference type="InterPro" id="IPR005863">
    <property type="entry name" value="UDP-N-AcMur_synth"/>
</dbReference>
<keyword evidence="4 10" id="KW-0547">Nucleotide-binding</keyword>
<accession>A0A415E7T2</accession>
<keyword evidence="7 10" id="KW-0573">Peptidoglycan synthesis</keyword>
<keyword evidence="8 10" id="KW-0131">Cell cycle</keyword>
<keyword evidence="9 10" id="KW-0961">Cell wall biogenesis/degradation</keyword>
<evidence type="ECO:0000259" key="12">
    <source>
        <dbReference type="Pfam" id="PF02875"/>
    </source>
</evidence>
<feature type="domain" description="Mur ligase central" evidence="13">
    <location>
        <begin position="111"/>
        <end position="298"/>
    </location>
</feature>
<evidence type="ECO:0000259" key="13">
    <source>
        <dbReference type="Pfam" id="PF08245"/>
    </source>
</evidence>
<comment type="catalytic activity">
    <reaction evidence="10 11">
        <text>D-alanyl-D-alanine + UDP-N-acetyl-alpha-D-muramoyl-L-alanyl-gamma-D-glutamyl-meso-2,6-diaminopimelate + ATP = UDP-N-acetyl-alpha-D-muramoyl-L-alanyl-gamma-D-glutamyl-meso-2,6-diaminopimeloyl-D-alanyl-D-alanine + ADP + phosphate + H(+)</text>
        <dbReference type="Rhea" id="RHEA:28374"/>
        <dbReference type="ChEBI" id="CHEBI:15378"/>
        <dbReference type="ChEBI" id="CHEBI:30616"/>
        <dbReference type="ChEBI" id="CHEBI:43474"/>
        <dbReference type="ChEBI" id="CHEBI:57822"/>
        <dbReference type="ChEBI" id="CHEBI:61386"/>
        <dbReference type="ChEBI" id="CHEBI:83905"/>
        <dbReference type="ChEBI" id="CHEBI:456216"/>
        <dbReference type="EC" id="6.3.2.10"/>
    </reaction>
</comment>
<comment type="function">
    <text evidence="10 11">Involved in cell wall formation. Catalyzes the final step in the synthesis of UDP-N-acetylmuramoyl-pentapeptide, the precursor of murein.</text>
</comment>
<dbReference type="GO" id="GO:0051301">
    <property type="term" value="P:cell division"/>
    <property type="evidence" value="ECO:0007669"/>
    <property type="project" value="UniProtKB-KW"/>
</dbReference>
<evidence type="ECO:0000256" key="6">
    <source>
        <dbReference type="ARBA" id="ARBA00022960"/>
    </source>
</evidence>
<dbReference type="InterPro" id="IPR035911">
    <property type="entry name" value="MurE/MurF_N"/>
</dbReference>
<protein>
    <recommendedName>
        <fullName evidence="10 11">UDP-N-acetylmuramoyl-tripeptide--D-alanyl-D-alanine ligase</fullName>
        <ecNumber evidence="10 11">6.3.2.10</ecNumber>
    </recommendedName>
    <alternativeName>
        <fullName evidence="10">D-alanyl-D-alanine-adding enzyme</fullName>
    </alternativeName>
</protein>
<dbReference type="SUPFAM" id="SSF53623">
    <property type="entry name" value="MurD-like peptide ligases, catalytic domain"/>
    <property type="match status" value="1"/>
</dbReference>
<dbReference type="EC" id="6.3.2.10" evidence="10 11"/>
<dbReference type="SUPFAM" id="SSF53244">
    <property type="entry name" value="MurD-like peptide ligases, peptide-binding domain"/>
    <property type="match status" value="1"/>
</dbReference>
<dbReference type="Gene3D" id="3.40.1190.10">
    <property type="entry name" value="Mur-like, catalytic domain"/>
    <property type="match status" value="1"/>
</dbReference>
<feature type="binding site" evidence="10">
    <location>
        <begin position="113"/>
        <end position="119"/>
    </location>
    <ligand>
        <name>ATP</name>
        <dbReference type="ChEBI" id="CHEBI:30616"/>
    </ligand>
</feature>
<dbReference type="HAMAP" id="MF_02019">
    <property type="entry name" value="MurF"/>
    <property type="match status" value="1"/>
</dbReference>
<dbReference type="GO" id="GO:0047480">
    <property type="term" value="F:UDP-N-acetylmuramoyl-tripeptide-D-alanyl-D-alanine ligase activity"/>
    <property type="evidence" value="ECO:0007669"/>
    <property type="project" value="UniProtKB-UniRule"/>
</dbReference>
<keyword evidence="6 10" id="KW-0133">Cell shape</keyword>
<dbReference type="RefSeq" id="WP_118333750.1">
    <property type="nucleotide sequence ID" value="NZ_AP025567.1"/>
</dbReference>
<evidence type="ECO:0000256" key="11">
    <source>
        <dbReference type="RuleBase" id="RU004136"/>
    </source>
</evidence>
<evidence type="ECO:0000256" key="10">
    <source>
        <dbReference type="HAMAP-Rule" id="MF_02019"/>
    </source>
</evidence>
<reference evidence="14 15" key="1">
    <citation type="submission" date="2018-08" db="EMBL/GenBank/DDBJ databases">
        <title>A genome reference for cultivated species of the human gut microbiota.</title>
        <authorList>
            <person name="Zou Y."/>
            <person name="Xue W."/>
            <person name="Luo G."/>
        </authorList>
    </citation>
    <scope>NUCLEOTIDE SEQUENCE [LARGE SCALE GENOMIC DNA]</scope>
    <source>
        <strain evidence="14 15">AM07-24</strain>
    </source>
</reference>
<evidence type="ECO:0000256" key="8">
    <source>
        <dbReference type="ARBA" id="ARBA00023306"/>
    </source>
</evidence>
<dbReference type="AlphaFoldDB" id="A0A415E7T2"/>
<evidence type="ECO:0000256" key="5">
    <source>
        <dbReference type="ARBA" id="ARBA00022840"/>
    </source>
</evidence>
<dbReference type="GO" id="GO:0071555">
    <property type="term" value="P:cell wall organization"/>
    <property type="evidence" value="ECO:0007669"/>
    <property type="project" value="UniProtKB-KW"/>
</dbReference>
<dbReference type="NCBIfam" id="TIGR01143">
    <property type="entry name" value="murF"/>
    <property type="match status" value="1"/>
</dbReference>
<dbReference type="GO" id="GO:0005737">
    <property type="term" value="C:cytoplasm"/>
    <property type="evidence" value="ECO:0007669"/>
    <property type="project" value="UniProtKB-SubCell"/>
</dbReference>
<dbReference type="GO" id="GO:0008766">
    <property type="term" value="F:UDP-N-acetylmuramoylalanyl-D-glutamyl-2,6-diaminopimelate-D-alanyl-D-alanine ligase activity"/>
    <property type="evidence" value="ECO:0007669"/>
    <property type="project" value="RHEA"/>
</dbReference>
<dbReference type="InterPro" id="IPR013221">
    <property type="entry name" value="Mur_ligase_cen"/>
</dbReference>
<name>A0A415E7T2_9FIRM</name>
<dbReference type="InterPro" id="IPR036565">
    <property type="entry name" value="Mur-like_cat_sf"/>
</dbReference>
<dbReference type="OrthoDB" id="9801978at2"/>
<dbReference type="SUPFAM" id="SSF63418">
    <property type="entry name" value="MurE/MurF N-terminal domain"/>
    <property type="match status" value="1"/>
</dbReference>
<evidence type="ECO:0000313" key="15">
    <source>
        <dbReference type="Proteomes" id="UP000284841"/>
    </source>
</evidence>
<dbReference type="Pfam" id="PF08245">
    <property type="entry name" value="Mur_ligase_M"/>
    <property type="match status" value="1"/>
</dbReference>
<dbReference type="InterPro" id="IPR004101">
    <property type="entry name" value="Mur_ligase_C"/>
</dbReference>
<dbReference type="PANTHER" id="PTHR43024:SF1">
    <property type="entry name" value="UDP-N-ACETYLMURAMOYL-TRIPEPTIDE--D-ALANYL-D-ALANINE LIGASE"/>
    <property type="match status" value="1"/>
</dbReference>
<proteinExistence type="inferred from homology"/>
<comment type="subcellular location">
    <subcellularLocation>
        <location evidence="10 11">Cytoplasm</location>
    </subcellularLocation>
</comment>
<keyword evidence="15" id="KW-1185">Reference proteome</keyword>
<dbReference type="Proteomes" id="UP000284841">
    <property type="component" value="Unassembled WGS sequence"/>
</dbReference>
<dbReference type="UniPathway" id="UPA00219"/>
<keyword evidence="5 10" id="KW-0067">ATP-binding</keyword>
<evidence type="ECO:0000256" key="9">
    <source>
        <dbReference type="ARBA" id="ARBA00023316"/>
    </source>
</evidence>
<dbReference type="Pfam" id="PF02875">
    <property type="entry name" value="Mur_ligase_C"/>
    <property type="match status" value="1"/>
</dbReference>
<dbReference type="InterPro" id="IPR051046">
    <property type="entry name" value="MurCDEF_CellWall_CoF430Synth"/>
</dbReference>
<evidence type="ECO:0000256" key="7">
    <source>
        <dbReference type="ARBA" id="ARBA00022984"/>
    </source>
</evidence>
<dbReference type="GO" id="GO:0009252">
    <property type="term" value="P:peptidoglycan biosynthetic process"/>
    <property type="evidence" value="ECO:0007669"/>
    <property type="project" value="UniProtKB-UniRule"/>
</dbReference>
<gene>
    <name evidence="10" type="primary">murF</name>
    <name evidence="14" type="ORF">DW099_03645</name>
</gene>
<dbReference type="STRING" id="1776384.GCA_900086585_03015"/>
<comment type="caution">
    <text evidence="14">The sequence shown here is derived from an EMBL/GenBank/DDBJ whole genome shotgun (WGS) entry which is preliminary data.</text>
</comment>
<dbReference type="PANTHER" id="PTHR43024">
    <property type="entry name" value="UDP-N-ACETYLMURAMOYL-TRIPEPTIDE--D-ALANYL-D-ALANINE LIGASE"/>
    <property type="match status" value="1"/>
</dbReference>
<feature type="domain" description="Mur ligase C-terminal" evidence="12">
    <location>
        <begin position="321"/>
        <end position="444"/>
    </location>
</feature>
<comment type="similarity">
    <text evidence="10">Belongs to the MurCDEF family. MurF subfamily.</text>
</comment>
<dbReference type="Gene3D" id="3.90.190.20">
    <property type="entry name" value="Mur ligase, C-terminal domain"/>
    <property type="match status" value="1"/>
</dbReference>
<evidence type="ECO:0000313" key="14">
    <source>
        <dbReference type="EMBL" id="RHJ89675.1"/>
    </source>
</evidence>
<evidence type="ECO:0000256" key="2">
    <source>
        <dbReference type="ARBA" id="ARBA00022598"/>
    </source>
</evidence>
<keyword evidence="3 10" id="KW-0132">Cell division</keyword>
<dbReference type="EMBL" id="QRMS01000001">
    <property type="protein sequence ID" value="RHJ89675.1"/>
    <property type="molecule type" value="Genomic_DNA"/>
</dbReference>
<comment type="pathway">
    <text evidence="10 11">Cell wall biogenesis; peptidoglycan biosynthesis.</text>
</comment>
<dbReference type="Gene3D" id="3.40.1390.10">
    <property type="entry name" value="MurE/MurF, N-terminal domain"/>
    <property type="match status" value="1"/>
</dbReference>
<dbReference type="GO" id="GO:0008360">
    <property type="term" value="P:regulation of cell shape"/>
    <property type="evidence" value="ECO:0007669"/>
    <property type="project" value="UniProtKB-KW"/>
</dbReference>
<organism evidence="14 15">
    <name type="scientific">Emergencia timonensis</name>
    <dbReference type="NCBI Taxonomy" id="1776384"/>
    <lineage>
        <taxon>Bacteria</taxon>
        <taxon>Bacillati</taxon>
        <taxon>Bacillota</taxon>
        <taxon>Clostridia</taxon>
        <taxon>Peptostreptococcales</taxon>
        <taxon>Anaerovoracaceae</taxon>
        <taxon>Emergencia</taxon>
    </lineage>
</organism>
<keyword evidence="1 10" id="KW-0963">Cytoplasm</keyword>
<dbReference type="GO" id="GO:0005524">
    <property type="term" value="F:ATP binding"/>
    <property type="evidence" value="ECO:0007669"/>
    <property type="project" value="UniProtKB-UniRule"/>
</dbReference>
<sequence>MNEITIAEIKEATCGTLMAGCEEHLVGSVCTDSRKAKEGDLFVPIIGEVHDAHKFIPQVIEKGCRALLISEKSAAAALGDCDVILVDDTTKALQALAGYYLEKLKLKKIAVTGSVGKTSTRDMVYYILSEKYKTGKTEGNFNNDIGVPLTIFSFDDSMEAAVLEVGMDHAGEIHRLVDIIRPDIGIITNVGISHIENLGSREGILQAKLEIADYFDAGNTLVINQSNDMLASAVLPDTYDVVRVGLAETDAFYVHDIEDYGEAGISYCLTACGKDYQIKLGIPGAHNAVNASLALAAAKRVGMTIEEGITGLSKMQLTDNRLTIRETRGIKIIDDTYNAAPDSMKSAINTLVNTRGDRKIAILGGMNELGPDSLLYHREVGRYAGEKKVDLLITVGEKARDIAIGGIETLGEDKVKHFDTKEQLYEQMDEMFKAGDIIIVKASRSMEMEQVVESIMKK</sequence>